<evidence type="ECO:0000256" key="7">
    <source>
        <dbReference type="SAM" id="MobiDB-lite"/>
    </source>
</evidence>
<protein>
    <submittedName>
        <fullName evidence="10">S8 family serine peptidase</fullName>
    </submittedName>
</protein>
<keyword evidence="5 6" id="KW-0720">Serine protease</keyword>
<dbReference type="InterPro" id="IPR000209">
    <property type="entry name" value="Peptidase_S8/S53_dom"/>
</dbReference>
<evidence type="ECO:0000256" key="2">
    <source>
        <dbReference type="ARBA" id="ARBA00022670"/>
    </source>
</evidence>
<keyword evidence="4 6" id="KW-0378">Hydrolase</keyword>
<dbReference type="Gene3D" id="3.40.50.200">
    <property type="entry name" value="Peptidase S8/S53 domain"/>
    <property type="match status" value="1"/>
</dbReference>
<feature type="domain" description="Peptidase S8/S53" evidence="9">
    <location>
        <begin position="138"/>
        <end position="416"/>
    </location>
</feature>
<dbReference type="Pfam" id="PF00082">
    <property type="entry name" value="Peptidase_S8"/>
    <property type="match status" value="1"/>
</dbReference>
<feature type="active site" description="Charge relay system" evidence="6">
    <location>
        <position position="190"/>
    </location>
</feature>
<accession>A0ABU3N592</accession>
<reference evidence="10" key="1">
    <citation type="submission" date="2022-04" db="EMBL/GenBank/DDBJ databases">
        <title>Tomato heritable bacteria conferring resistance against bacterial wilt.</title>
        <authorList>
            <person name="Yin J."/>
        </authorList>
    </citation>
    <scope>NUCLEOTIDE SEQUENCE</scope>
    <source>
        <strain evidence="10">Cra20</strain>
    </source>
</reference>
<dbReference type="InterPro" id="IPR015500">
    <property type="entry name" value="Peptidase_S8_subtilisin-rel"/>
</dbReference>
<evidence type="ECO:0000256" key="3">
    <source>
        <dbReference type="ARBA" id="ARBA00022729"/>
    </source>
</evidence>
<feature type="region of interest" description="Disordered" evidence="7">
    <location>
        <begin position="43"/>
        <end position="112"/>
    </location>
</feature>
<proteinExistence type="inferred from homology"/>
<feature type="active site" description="Charge relay system" evidence="6">
    <location>
        <position position="147"/>
    </location>
</feature>
<sequence length="832" mass="83955">MQTAFRARLMQGAALCSLATLAACGGSGGGGGVNPVPAPPVMAPAPTPVPAPSPTPSPTPTPVPTPTPSPSPTPTPVPTPTPSPTPTPTPMPAPAPTPSPTPNPTPGPAMSYDTAEYRATAGAVSMNALTAYQHGGTGAGIRVGVIDSGIDLQSAEFGDCSGGIGTGSCRIASASIAAAGNSTIDDEGGHGTAVAFTIAGRRNDAGTHGVAFDAGLIVARADSPGSCADTSEDGGCSFGDNAIAAGVDAARNGGARVINISLGGGSPGSRLLQAIGNASAAGIVVVISAGNDGDKPEGANPDPFAGGIAASGGARGLVIIAGSVGTGDQISSFSNRAGTGANTYLAAVGERVRAPDQNNVAKLWSGTSFSAPQIAGAVALLAQAFPNLSGAQIVQLLYATARDVGAAGVDPVYGHGVLDLTRAFQPVGTTSLAGSTGVVSTGINGALSGPMGDAQQGSLGAVVLDSFDRAFATELAHSIVRQAPARRLPALMATRQRSFSVGVRDLAVAVSLVPTRDSIRIERLGIGSQDAGVARMLAATVSGRLGSKAQFAIGASETGNVLTARLAGRDEPAFLVARDPLHHAGFDVDVTGSAAVRQSLGRWGISLAQEQGQVLSRRDTQFAALQWDAQRSGYWRTTLGVDRSFGNLRAGLSLTRLSERDTVLGARFSGGLGAARADSNFVDLGLRYDIGEGWSLGGSMRQGWTKAKLRSGVQGSGSIRTNAFAADIGKDGLLARGDSFGFRVAQPLRVASGGIGIALPADWDYSTMSVSAWDKSFINLAPQGREVDYELRYSWPLLGGDLSSNLFLRRNPGNYAAMPSDKGGAVRLTLGF</sequence>
<dbReference type="PANTHER" id="PTHR43806:SF11">
    <property type="entry name" value="CEREVISIN-RELATED"/>
    <property type="match status" value="1"/>
</dbReference>
<keyword evidence="2 6" id="KW-0645">Protease</keyword>
<feature type="chain" id="PRO_5046825697" evidence="8">
    <location>
        <begin position="23"/>
        <end position="832"/>
    </location>
</feature>
<comment type="similarity">
    <text evidence="1 6">Belongs to the peptidase S8 family.</text>
</comment>
<dbReference type="EMBL" id="JALMLT010000002">
    <property type="protein sequence ID" value="MDT8758942.1"/>
    <property type="molecule type" value="Genomic_DNA"/>
</dbReference>
<dbReference type="InterPro" id="IPR036852">
    <property type="entry name" value="Peptidase_S8/S53_dom_sf"/>
</dbReference>
<comment type="caution">
    <text evidence="10">The sequence shown here is derived from an EMBL/GenBank/DDBJ whole genome shotgun (WGS) entry which is preliminary data.</text>
</comment>
<evidence type="ECO:0000256" key="1">
    <source>
        <dbReference type="ARBA" id="ARBA00011073"/>
    </source>
</evidence>
<evidence type="ECO:0000256" key="5">
    <source>
        <dbReference type="ARBA" id="ARBA00022825"/>
    </source>
</evidence>
<dbReference type="InterPro" id="IPR050131">
    <property type="entry name" value="Peptidase_S8_subtilisin-like"/>
</dbReference>
<feature type="active site" description="Charge relay system" evidence="6">
    <location>
        <position position="368"/>
    </location>
</feature>
<dbReference type="SUPFAM" id="SSF52743">
    <property type="entry name" value="Subtilisin-like"/>
    <property type="match status" value="1"/>
</dbReference>
<dbReference type="InterPro" id="IPR023828">
    <property type="entry name" value="Peptidase_S8_Ser-AS"/>
</dbReference>
<feature type="compositionally biased region" description="Pro residues" evidence="7">
    <location>
        <begin position="43"/>
        <end position="107"/>
    </location>
</feature>
<dbReference type="CDD" id="cd04848">
    <property type="entry name" value="Peptidases_S8_Autotransporter_serine_protease_like"/>
    <property type="match status" value="1"/>
</dbReference>
<evidence type="ECO:0000256" key="8">
    <source>
        <dbReference type="SAM" id="SignalP"/>
    </source>
</evidence>
<dbReference type="PROSITE" id="PS51892">
    <property type="entry name" value="SUBTILASE"/>
    <property type="match status" value="1"/>
</dbReference>
<dbReference type="PROSITE" id="PS00138">
    <property type="entry name" value="SUBTILASE_SER"/>
    <property type="match status" value="1"/>
</dbReference>
<dbReference type="InterPro" id="IPR034061">
    <property type="entry name" value="Peptidases_S8_Autotransporter"/>
</dbReference>
<evidence type="ECO:0000259" key="9">
    <source>
        <dbReference type="Pfam" id="PF00082"/>
    </source>
</evidence>
<feature type="signal peptide" evidence="8">
    <location>
        <begin position="1"/>
        <end position="22"/>
    </location>
</feature>
<dbReference type="PRINTS" id="PR00723">
    <property type="entry name" value="SUBTILISIN"/>
</dbReference>
<keyword evidence="3 8" id="KW-0732">Signal</keyword>
<evidence type="ECO:0000256" key="4">
    <source>
        <dbReference type="ARBA" id="ARBA00022801"/>
    </source>
</evidence>
<dbReference type="PROSITE" id="PS51257">
    <property type="entry name" value="PROKAR_LIPOPROTEIN"/>
    <property type="match status" value="1"/>
</dbReference>
<gene>
    <name evidence="10" type="ORF">MZO42_09560</name>
</gene>
<evidence type="ECO:0000256" key="6">
    <source>
        <dbReference type="PROSITE-ProRule" id="PRU01240"/>
    </source>
</evidence>
<evidence type="ECO:0000313" key="10">
    <source>
        <dbReference type="EMBL" id="MDT8758942.1"/>
    </source>
</evidence>
<dbReference type="PANTHER" id="PTHR43806">
    <property type="entry name" value="PEPTIDASE S8"/>
    <property type="match status" value="1"/>
</dbReference>
<name>A0ABU3N592_9SPHN</name>
<organism evidence="10">
    <name type="scientific">Sphingomonas psychrotolerans</name>
    <dbReference type="NCBI Taxonomy" id="1327635"/>
    <lineage>
        <taxon>Bacteria</taxon>
        <taxon>Pseudomonadati</taxon>
        <taxon>Pseudomonadota</taxon>
        <taxon>Alphaproteobacteria</taxon>
        <taxon>Sphingomonadales</taxon>
        <taxon>Sphingomonadaceae</taxon>
        <taxon>Sphingomonas</taxon>
    </lineage>
</organism>